<reference evidence="2" key="1">
    <citation type="submission" date="2021-02" db="EMBL/GenBank/DDBJ databases">
        <authorList>
            <person name="Nowell W R."/>
        </authorList>
    </citation>
    <scope>NUCLEOTIDE SEQUENCE</scope>
</reference>
<sequence>MLTWGQKKIAMSFLCLLIRKNISILLSTIEISVDFLIYDNAELRQYSFKIITALCHLQKPDRIYVEKSVNEIIDNRNEKCEGGERDDNLWITFNNYQPSKSQNE</sequence>
<dbReference type="OrthoDB" id="10543476at2759"/>
<proteinExistence type="predicted"/>
<protein>
    <recommendedName>
        <fullName evidence="4">Condensin complex subunit 1 C-terminal domain-containing protein</fullName>
    </recommendedName>
</protein>
<dbReference type="Proteomes" id="UP000663832">
    <property type="component" value="Unassembled WGS sequence"/>
</dbReference>
<gene>
    <name evidence="1" type="ORF">BJG266_LOCUS11003</name>
    <name evidence="2" type="ORF">QVE165_LOCUS38369</name>
</gene>
<comment type="caution">
    <text evidence="2">The sequence shown here is derived from an EMBL/GenBank/DDBJ whole genome shotgun (WGS) entry which is preliminary data.</text>
</comment>
<keyword evidence="3" id="KW-1185">Reference proteome</keyword>
<dbReference type="EMBL" id="CAJNOM010000411">
    <property type="protein sequence ID" value="CAF1422589.1"/>
    <property type="molecule type" value="Genomic_DNA"/>
</dbReference>
<evidence type="ECO:0000313" key="1">
    <source>
        <dbReference type="EMBL" id="CAF0911066.1"/>
    </source>
</evidence>
<evidence type="ECO:0000313" key="2">
    <source>
        <dbReference type="EMBL" id="CAF1422589.1"/>
    </source>
</evidence>
<dbReference type="AlphaFoldDB" id="A0A815MHA0"/>
<dbReference type="EMBL" id="CAJNOI010000039">
    <property type="protein sequence ID" value="CAF0911066.1"/>
    <property type="molecule type" value="Genomic_DNA"/>
</dbReference>
<evidence type="ECO:0000313" key="3">
    <source>
        <dbReference type="Proteomes" id="UP000663832"/>
    </source>
</evidence>
<dbReference type="Proteomes" id="UP000663877">
    <property type="component" value="Unassembled WGS sequence"/>
</dbReference>
<evidence type="ECO:0008006" key="4">
    <source>
        <dbReference type="Google" id="ProtNLM"/>
    </source>
</evidence>
<organism evidence="2 3">
    <name type="scientific">Adineta steineri</name>
    <dbReference type="NCBI Taxonomy" id="433720"/>
    <lineage>
        <taxon>Eukaryota</taxon>
        <taxon>Metazoa</taxon>
        <taxon>Spiralia</taxon>
        <taxon>Gnathifera</taxon>
        <taxon>Rotifera</taxon>
        <taxon>Eurotatoria</taxon>
        <taxon>Bdelloidea</taxon>
        <taxon>Adinetida</taxon>
        <taxon>Adinetidae</taxon>
        <taxon>Adineta</taxon>
    </lineage>
</organism>
<accession>A0A815MHA0</accession>
<name>A0A815MHA0_9BILA</name>